<evidence type="ECO:0000256" key="3">
    <source>
        <dbReference type="ARBA" id="ARBA00022729"/>
    </source>
</evidence>
<reference evidence="8 9" key="1">
    <citation type="submission" date="2020-12" db="EMBL/GenBank/DDBJ databases">
        <title>FDA dAtabase for Regulatory Grade micrObial Sequences (FDA-ARGOS): Supporting development and validation of Infectious Disease Dx tests.</title>
        <authorList>
            <person name="Sproer C."/>
            <person name="Gronow S."/>
            <person name="Severitt S."/>
            <person name="Schroder I."/>
            <person name="Tallon L."/>
            <person name="Sadzewicz L."/>
            <person name="Zhao X."/>
            <person name="Boylan J."/>
            <person name="Ott S."/>
            <person name="Bowen H."/>
            <person name="Vavikolanu K."/>
            <person name="Mehta A."/>
            <person name="Aluvathingal J."/>
            <person name="Nadendla S."/>
            <person name="Lowell S."/>
            <person name="Myers T."/>
            <person name="Yan Y."/>
            <person name="Sichtig H."/>
        </authorList>
    </citation>
    <scope>NUCLEOTIDE SEQUENCE [LARGE SCALE GENOMIC DNA]</scope>
    <source>
        <strain evidence="8 9">FDAARGOS_1053</strain>
    </source>
</reference>
<dbReference type="InterPro" id="IPR013783">
    <property type="entry name" value="Ig-like_fold"/>
</dbReference>
<dbReference type="InterPro" id="IPR059100">
    <property type="entry name" value="TSP3_bac"/>
</dbReference>
<dbReference type="EMBL" id="CP066007">
    <property type="protein sequence ID" value="QQB47135.1"/>
    <property type="molecule type" value="Genomic_DNA"/>
</dbReference>
<proteinExistence type="predicted"/>
<dbReference type="GeneID" id="92761053"/>
<feature type="signal peptide" evidence="6">
    <location>
        <begin position="1"/>
        <end position="35"/>
    </location>
</feature>
<dbReference type="InterPro" id="IPR053180">
    <property type="entry name" value="Ca-binding_acidic-repeat"/>
</dbReference>
<sequence>MAIHMKNGKIRRGVSLAAAALSLALVAPTIQPVVAPQFAVTAAAEEATNANPDKKHFYGSVDKPGLTQPKLQADGSYNVDAIASGQIAKAVDLTSAQTAGKDVVSGRAQILTPKGGALLTANWGGFDSIPAGTPVYMQWMDSDGAVSPVYSTKTSDTIAEESDGKAGTVGGKGTYAFALPRWVDAAGKTHRFKTQGKQRYRIWVEPTQNPQTGNTLVPLRTAPGMIPFAYDRGNGGGIGEFPGAVETNGNMAKTGVWMFEVPNADGVNYMKAKGDKLVEDPAHGDYNANVPGYMTRTVSGSMWLETGNERQLFTGATSTANPAAQGYTVFASALTPDAIQKYERDVRSLPAEKQAAATKKFLAENPDAIAGTVYGKTDKDGHYKLRFSDEMFTHEKTLGAADNFQKYLYMWVEDPQGNVVPSYSTYLQPVFQPYDQVNQWRPAPASAINNAWSASNNSRMSRLYNVNFAGVPYSQVKLDITNFDATDKPAAPGDVAEAKLNGELPITGATMEWRDGSGKVLKSCKITSISNLTDGDKDCSKFEVPADAKDGDFFYAVVNNGANDIASDSFIVTSTPRIADVADQNGTVDKAIDPVKVNTTNLPEGGKVVAEGLPEGLKLVESKDENGKPVYTIEGTPTKAGNYDVTLKAVDKDGNPITDKDGKPVEQTFKYTISDKETDASKYDPQGKDQTVNKGDTPKAEDSIANLNELPEGTKTEFKKPVDTTTEGDKDATVVVTYPDGSKDEVPVVVHVGKDSDKDGITDKDEESGAKNPFNNEPTDPNKADTDGDGIKDGDEVDGSKNVHFGNKATNPNKADTDNDGLTDGQEINGNPQVPSITIKDKDGNTKVISGPFYTDPNKADTDGDGINDGDELKNGTDPTNPDTDGDGVNDGDEVKQGKNPADGTDQGDVNPGPISKDTPKWEDSNVKEGGEVTIPNTGGKYDPNAGYTTEVEPAGNGATAEIDPNTGDLKVKPGNAKYGDTITVTVKDKNGKVIDTVKITVGMDDKHLGVCVGASAASAVPLLLLLPVALGLVGNVPEVRGIADGFGKQVEDINTGIQKTLGIYNPELAVAFKNNVAPHLQNAVLGAGFLAAIGLLAGVAATQCAPGGDQLSSNLSSGKDVKVEGSSTEDTTTTTTTPAAADEK</sequence>
<dbReference type="PANTHER" id="PTHR37467:SF1">
    <property type="entry name" value="EXPORTED CALCIUM-BINDING GLYCOPROTEIN"/>
    <property type="match status" value="1"/>
</dbReference>
<feature type="region of interest" description="Disordered" evidence="5">
    <location>
        <begin position="1112"/>
        <end position="1145"/>
    </location>
</feature>
<name>A0A7T4EGS3_9CORY</name>
<gene>
    <name evidence="8" type="ORF">I6I10_04290</name>
</gene>
<feature type="compositionally biased region" description="Polar residues" evidence="5">
    <location>
        <begin position="826"/>
        <end position="836"/>
    </location>
</feature>
<dbReference type="InterPro" id="IPR012706">
    <property type="entry name" value="Rib_alpha_Esp_rpt"/>
</dbReference>
<feature type="compositionally biased region" description="Basic and acidic residues" evidence="5">
    <location>
        <begin position="741"/>
        <end position="769"/>
    </location>
</feature>
<dbReference type="InterPro" id="IPR059115">
    <property type="entry name" value="Rib"/>
</dbReference>
<dbReference type="AlphaFoldDB" id="A0A7T4EGS3"/>
<keyword evidence="4" id="KW-0106">Calcium</keyword>
<dbReference type="Pfam" id="PF18884">
    <property type="entry name" value="TSP3_bac"/>
    <property type="match status" value="4"/>
</dbReference>
<feature type="domain" description="Rib" evidence="7">
    <location>
        <begin position="679"/>
        <end position="753"/>
    </location>
</feature>
<evidence type="ECO:0000313" key="9">
    <source>
        <dbReference type="Proteomes" id="UP000596145"/>
    </source>
</evidence>
<keyword evidence="3 6" id="KW-0732">Signal</keyword>
<evidence type="ECO:0000256" key="5">
    <source>
        <dbReference type="SAM" id="MobiDB-lite"/>
    </source>
</evidence>
<evidence type="ECO:0000259" key="7">
    <source>
        <dbReference type="Pfam" id="PF08428"/>
    </source>
</evidence>
<feature type="region of interest" description="Disordered" evidence="5">
    <location>
        <begin position="676"/>
        <end position="946"/>
    </location>
</feature>
<dbReference type="GO" id="GO:0005975">
    <property type="term" value="P:carbohydrate metabolic process"/>
    <property type="evidence" value="ECO:0007669"/>
    <property type="project" value="UniProtKB-ARBA"/>
</dbReference>
<dbReference type="Pfam" id="PF08428">
    <property type="entry name" value="Rib"/>
    <property type="match status" value="1"/>
</dbReference>
<keyword evidence="2" id="KW-0964">Secreted</keyword>
<dbReference type="NCBIfam" id="TIGR02331">
    <property type="entry name" value="rib_alpha"/>
    <property type="match status" value="1"/>
</dbReference>
<evidence type="ECO:0000256" key="6">
    <source>
        <dbReference type="SAM" id="SignalP"/>
    </source>
</evidence>
<feature type="compositionally biased region" description="Basic and acidic residues" evidence="5">
    <location>
        <begin position="918"/>
        <end position="931"/>
    </location>
</feature>
<feature type="chain" id="PRO_5039518696" description="Rib domain-containing protein" evidence="6">
    <location>
        <begin position="36"/>
        <end position="1145"/>
    </location>
</feature>
<dbReference type="PANTHER" id="PTHR37467">
    <property type="entry name" value="EXPORTED CALCIUM-BINDING GLYCOPROTEIN-RELATED"/>
    <property type="match status" value="1"/>
</dbReference>
<feature type="compositionally biased region" description="Basic and acidic residues" evidence="5">
    <location>
        <begin position="712"/>
        <end position="732"/>
    </location>
</feature>
<organism evidence="8 9">
    <name type="scientific">Corynebacterium glucuronolyticum</name>
    <dbReference type="NCBI Taxonomy" id="39791"/>
    <lineage>
        <taxon>Bacteria</taxon>
        <taxon>Bacillati</taxon>
        <taxon>Actinomycetota</taxon>
        <taxon>Actinomycetes</taxon>
        <taxon>Mycobacteriales</taxon>
        <taxon>Corynebacteriaceae</taxon>
        <taxon>Corynebacterium</taxon>
    </lineage>
</organism>
<evidence type="ECO:0000256" key="2">
    <source>
        <dbReference type="ARBA" id="ARBA00022525"/>
    </source>
</evidence>
<evidence type="ECO:0000256" key="4">
    <source>
        <dbReference type="ARBA" id="ARBA00022837"/>
    </source>
</evidence>
<evidence type="ECO:0000313" key="8">
    <source>
        <dbReference type="EMBL" id="QQB47135.1"/>
    </source>
</evidence>
<feature type="compositionally biased region" description="Basic and acidic residues" evidence="5">
    <location>
        <begin position="676"/>
        <end position="687"/>
    </location>
</feature>
<accession>A0A7T4EGS3</accession>
<feature type="compositionally biased region" description="Basic and acidic residues" evidence="5">
    <location>
        <begin position="780"/>
        <end position="801"/>
    </location>
</feature>
<dbReference type="RefSeq" id="WP_198481469.1">
    <property type="nucleotide sequence ID" value="NZ_CP066007.1"/>
</dbReference>
<evidence type="ECO:0000256" key="1">
    <source>
        <dbReference type="ARBA" id="ARBA00004613"/>
    </source>
</evidence>
<dbReference type="Gene3D" id="2.60.40.10">
    <property type="entry name" value="Immunoglobulins"/>
    <property type="match status" value="1"/>
</dbReference>
<comment type="subcellular location">
    <subcellularLocation>
        <location evidence="1">Secreted</location>
    </subcellularLocation>
</comment>
<dbReference type="Proteomes" id="UP000596145">
    <property type="component" value="Chromosome"/>
</dbReference>
<protein>
    <recommendedName>
        <fullName evidence="7">Rib domain-containing protein</fullName>
    </recommendedName>
</protein>